<proteinExistence type="predicted"/>
<dbReference type="NCBIfam" id="NF047436">
    <property type="entry name" value="LA_2272_repeat"/>
    <property type="match status" value="1"/>
</dbReference>
<dbReference type="SUPFAM" id="SSF49464">
    <property type="entry name" value="Carboxypeptidase regulatory domain-like"/>
    <property type="match status" value="1"/>
</dbReference>
<name>A0A1W2H4K9_9BACT</name>
<dbReference type="Proteomes" id="UP000192333">
    <property type="component" value="Chromosome I"/>
</dbReference>
<evidence type="ECO:0000313" key="2">
    <source>
        <dbReference type="Proteomes" id="UP000192333"/>
    </source>
</evidence>
<evidence type="ECO:0000313" key="1">
    <source>
        <dbReference type="EMBL" id="SMD43887.1"/>
    </source>
</evidence>
<organism evidence="1 2">
    <name type="scientific">Aquiflexum balticum DSM 16537</name>
    <dbReference type="NCBI Taxonomy" id="758820"/>
    <lineage>
        <taxon>Bacteria</taxon>
        <taxon>Pseudomonadati</taxon>
        <taxon>Bacteroidota</taxon>
        <taxon>Cytophagia</taxon>
        <taxon>Cytophagales</taxon>
        <taxon>Cyclobacteriaceae</taxon>
        <taxon>Aquiflexum</taxon>
    </lineage>
</organism>
<dbReference type="EMBL" id="LT838813">
    <property type="protein sequence ID" value="SMD43887.1"/>
    <property type="molecule type" value="Genomic_DNA"/>
</dbReference>
<gene>
    <name evidence="1" type="ORF">SAMN00777080_2500</name>
</gene>
<reference evidence="2" key="1">
    <citation type="submission" date="2017-04" db="EMBL/GenBank/DDBJ databases">
        <authorList>
            <person name="Varghese N."/>
            <person name="Submissions S."/>
        </authorList>
    </citation>
    <scope>NUCLEOTIDE SEQUENCE [LARGE SCALE GENOMIC DNA]</scope>
    <source>
        <strain evidence="2">DSM 16537</strain>
    </source>
</reference>
<dbReference type="OrthoDB" id="5505971at2"/>
<sequence>MAAFNTSIQTQGKAYYWVILVLFLFLFSSLAFGQQIPTLEKKISISAKNEPLETFLRRLSQETGTSFSYSSSAINVNRNVTADFSSKPLREVLETVLEGQVDIKQKGVYIILTPKPDSPKNLVISGYIVDESTGKAVRNATVYDPITLKSSLTDEFGYFQLSVKNPTEDLKLVINSQSYTDTLLIDEKQSTFQKVLLKTKEVDLGEVGKSIAEPMKDFWVWTKKSVAFTNMDNMSDTLHRGFQVSLIPFVGTNRKLSGNVVNDYSLNIFGGFSGGTNKLEFGGLFNLNKGNVKSIQVAGLLNQVSGTVKGFQLAGLTNAVLDSVNAAQVAGLINFSTGNVKGFQLAGLINLGTSDFRGFQLAGLANYANRDVDGVQMAGLLNVGRNVKGTQIGLFNYADSLKGAQIGLISFVRKGYHQVEIGADEMLPLNLSLRSGTRSFYNMLFAGMRTNSSDSTTWAFGYGIGSSPLLGKKTALNIELSSQQVNKGNVSALNLVNRLYIGMEFRLANKIHFFAGPSLNLRVYDSSYADHPTLFTYTNPRIISENSYPSENLATQIWIGGRGGFRFF</sequence>
<dbReference type="InterPro" id="IPR058093">
    <property type="entry name" value="LA_2272-like"/>
</dbReference>
<dbReference type="AlphaFoldDB" id="A0A1W2H4K9"/>
<dbReference type="RefSeq" id="WP_084123496.1">
    <property type="nucleotide sequence ID" value="NZ_LT838813.1"/>
</dbReference>
<dbReference type="InterPro" id="IPR008969">
    <property type="entry name" value="CarboxyPept-like_regulatory"/>
</dbReference>
<dbReference type="Pfam" id="PF13715">
    <property type="entry name" value="CarbopepD_reg_2"/>
    <property type="match status" value="1"/>
</dbReference>
<protein>
    <submittedName>
        <fullName evidence="1">CarboxypepD_reg-like domain-containing protein</fullName>
    </submittedName>
</protein>
<accession>A0A1W2H4K9</accession>
<dbReference type="STRING" id="758820.SAMN00777080_2500"/>
<keyword evidence="2" id="KW-1185">Reference proteome</keyword>